<gene>
    <name evidence="1" type="ORF">ACFPMF_03955</name>
</gene>
<dbReference type="Pfam" id="PF07924">
    <property type="entry name" value="NuiA"/>
    <property type="match status" value="1"/>
</dbReference>
<dbReference type="Proteomes" id="UP001596106">
    <property type="component" value="Unassembled WGS sequence"/>
</dbReference>
<dbReference type="InterPro" id="IPR036587">
    <property type="entry name" value="NucleaseA_inhib-like_sf"/>
</dbReference>
<dbReference type="EMBL" id="JBHSMA010000001">
    <property type="protein sequence ID" value="MFC5408448.1"/>
    <property type="molecule type" value="Genomic_DNA"/>
</dbReference>
<organism evidence="1 2">
    <name type="scientific">Larkinella bovis</name>
    <dbReference type="NCBI Taxonomy" id="683041"/>
    <lineage>
        <taxon>Bacteria</taxon>
        <taxon>Pseudomonadati</taxon>
        <taxon>Bacteroidota</taxon>
        <taxon>Cytophagia</taxon>
        <taxon>Cytophagales</taxon>
        <taxon>Spirosomataceae</taxon>
        <taxon>Larkinella</taxon>
    </lineage>
</organism>
<dbReference type="RefSeq" id="WP_379841328.1">
    <property type="nucleotide sequence ID" value="NZ_JBHSMA010000001.1"/>
</dbReference>
<accession>A0ABW0I555</accession>
<comment type="caution">
    <text evidence="1">The sequence shown here is derived from an EMBL/GenBank/DDBJ whole genome shotgun (WGS) entry which is preliminary data.</text>
</comment>
<dbReference type="SUPFAM" id="SSF82602">
    <property type="entry name" value="Nuclease A inhibitor (NuiA)"/>
    <property type="match status" value="1"/>
</dbReference>
<reference evidence="2" key="1">
    <citation type="journal article" date="2019" name="Int. J. Syst. Evol. Microbiol.">
        <title>The Global Catalogue of Microorganisms (GCM) 10K type strain sequencing project: providing services to taxonomists for standard genome sequencing and annotation.</title>
        <authorList>
            <consortium name="The Broad Institute Genomics Platform"/>
            <consortium name="The Broad Institute Genome Sequencing Center for Infectious Disease"/>
            <person name="Wu L."/>
            <person name="Ma J."/>
        </authorList>
    </citation>
    <scope>NUCLEOTIDE SEQUENCE [LARGE SCALE GENOMIC DNA]</scope>
    <source>
        <strain evidence="2">CCUG 55250</strain>
    </source>
</reference>
<keyword evidence="2" id="KW-1185">Reference proteome</keyword>
<name>A0ABW0I555_9BACT</name>
<evidence type="ECO:0000313" key="1">
    <source>
        <dbReference type="EMBL" id="MFC5408448.1"/>
    </source>
</evidence>
<proteinExistence type="predicted"/>
<dbReference type="InterPro" id="IPR012489">
    <property type="entry name" value="NucleaseA_inhib-like"/>
</dbReference>
<sequence>MPTEESQPEAALTELLRDLLYPSESDEPLESVAYPIALDSPLTPSQLRDLLGIKPDVYVEEIPEAEFWKPVVVDQDWYEDEEKQRTKRFRQVRHLLRKLVKNRQVFRVGETEVDVYLLGRKKDGHWAGLKTRVVET</sequence>
<dbReference type="Gene3D" id="3.40.1460.10">
    <property type="entry name" value="Nuclease A inhibitor-like"/>
    <property type="match status" value="1"/>
</dbReference>
<evidence type="ECO:0000313" key="2">
    <source>
        <dbReference type="Proteomes" id="UP001596106"/>
    </source>
</evidence>
<protein>
    <submittedName>
        <fullName evidence="1">Nuclease A inhibitor family protein</fullName>
    </submittedName>
</protein>